<comment type="caution">
    <text evidence="2">The sequence shown here is derived from an EMBL/GenBank/DDBJ whole genome shotgun (WGS) entry which is preliminary data.</text>
</comment>
<organism evidence="2 3">
    <name type="scientific">Archangium lansingense</name>
    <dbReference type="NCBI Taxonomy" id="2995310"/>
    <lineage>
        <taxon>Bacteria</taxon>
        <taxon>Pseudomonadati</taxon>
        <taxon>Myxococcota</taxon>
        <taxon>Myxococcia</taxon>
        <taxon>Myxococcales</taxon>
        <taxon>Cystobacterineae</taxon>
        <taxon>Archangiaceae</taxon>
        <taxon>Archangium</taxon>
    </lineage>
</organism>
<keyword evidence="3" id="KW-1185">Reference proteome</keyword>
<accession>A0ABT4A563</accession>
<name>A0ABT4A563_9BACT</name>
<dbReference type="RefSeq" id="WP_267535636.1">
    <property type="nucleotide sequence ID" value="NZ_JAPNKA010000001.1"/>
</dbReference>
<proteinExistence type="predicted"/>
<evidence type="ECO:0000313" key="3">
    <source>
        <dbReference type="Proteomes" id="UP001207654"/>
    </source>
</evidence>
<gene>
    <name evidence="2" type="ORF">OV287_20025</name>
</gene>
<protein>
    <submittedName>
        <fullName evidence="2">Uncharacterized protein</fullName>
    </submittedName>
</protein>
<reference evidence="2 3" key="1">
    <citation type="submission" date="2022-11" db="EMBL/GenBank/DDBJ databases">
        <title>Minimal conservation of predation-associated metabolite biosynthetic gene clusters underscores biosynthetic potential of Myxococcota including descriptions for ten novel species: Archangium lansinium sp. nov., Myxococcus landrumus sp. nov., Nannocystis bai.</title>
        <authorList>
            <person name="Ahearne A."/>
            <person name="Stevens C."/>
            <person name="Phillips K."/>
        </authorList>
    </citation>
    <scope>NUCLEOTIDE SEQUENCE [LARGE SCALE GENOMIC DNA]</scope>
    <source>
        <strain evidence="2 3">MIWBW</strain>
    </source>
</reference>
<dbReference type="Proteomes" id="UP001207654">
    <property type="component" value="Unassembled WGS sequence"/>
</dbReference>
<dbReference type="EMBL" id="JAPNKA010000001">
    <property type="protein sequence ID" value="MCY1076772.1"/>
    <property type="molecule type" value="Genomic_DNA"/>
</dbReference>
<feature type="transmembrane region" description="Helical" evidence="1">
    <location>
        <begin position="25"/>
        <end position="48"/>
    </location>
</feature>
<evidence type="ECO:0000256" key="1">
    <source>
        <dbReference type="SAM" id="Phobius"/>
    </source>
</evidence>
<keyword evidence="1" id="KW-1133">Transmembrane helix</keyword>
<evidence type="ECO:0000313" key="2">
    <source>
        <dbReference type="EMBL" id="MCY1076772.1"/>
    </source>
</evidence>
<sequence length="167" mass="18836">MNLLGLEMLLAAARSGSPPPTWLLVAFPFFFVGMWLLTCTLLAWMAGFKALLERYPQMDEPLERVFRFASGSVRWVDFRNALYVGVGTGGLHLAPNWLFRSPFVRGVPCIPWSELRCIRAQGDGLLDWLGGSKFEVPALKLRFVLRGEPGRVIEHRLGLLPAERRLP</sequence>
<keyword evidence="1" id="KW-0472">Membrane</keyword>
<keyword evidence="1" id="KW-0812">Transmembrane</keyword>